<comment type="similarity">
    <text evidence="1">Belongs to the ATP-dependent DNA ligase family.</text>
</comment>
<dbReference type="RefSeq" id="WP_036624606.1">
    <property type="nucleotide sequence ID" value="NZ_JAKOBR010000034.1"/>
</dbReference>
<dbReference type="SUPFAM" id="SSF56091">
    <property type="entry name" value="DNA ligase/mRNA capping enzyme, catalytic domain"/>
    <property type="match status" value="1"/>
</dbReference>
<dbReference type="PATRIC" id="fig|44252.3.peg.6227"/>
<dbReference type="HOGENOM" id="CLU_008325_4_0_9"/>
<protein>
    <submittedName>
        <fullName evidence="4">ATP dependent DNA ligase domain protein</fullName>
    </submittedName>
</protein>
<feature type="domain" description="ATP-dependent DNA ligase family profile" evidence="3">
    <location>
        <begin position="110"/>
        <end position="191"/>
    </location>
</feature>
<dbReference type="Pfam" id="PF01068">
    <property type="entry name" value="DNA_ligase_A_M"/>
    <property type="match status" value="1"/>
</dbReference>
<dbReference type="CDD" id="cd07906">
    <property type="entry name" value="Adenylation_DNA_ligase_LigD_LigC"/>
    <property type="match status" value="1"/>
</dbReference>
<dbReference type="PANTHER" id="PTHR45674:SF4">
    <property type="entry name" value="DNA LIGASE 1"/>
    <property type="match status" value="1"/>
</dbReference>
<dbReference type="EMBL" id="JMQA01000053">
    <property type="protein sequence ID" value="KFM93132.1"/>
    <property type="molecule type" value="Genomic_DNA"/>
</dbReference>
<dbReference type="NCBIfam" id="NF005796">
    <property type="entry name" value="PRK07636.1"/>
    <property type="match status" value="1"/>
</dbReference>
<dbReference type="Gene3D" id="3.30.470.30">
    <property type="entry name" value="DNA ligase/mRNA capping enzyme"/>
    <property type="match status" value="1"/>
</dbReference>
<comment type="caution">
    <text evidence="4">The sequence shown here is derived from an EMBL/GenBank/DDBJ whole genome shotgun (WGS) entry which is preliminary data.</text>
</comment>
<dbReference type="OrthoDB" id="5503604at2"/>
<dbReference type="GO" id="GO:0003910">
    <property type="term" value="F:DNA ligase (ATP) activity"/>
    <property type="evidence" value="ECO:0007669"/>
    <property type="project" value="InterPro"/>
</dbReference>
<dbReference type="GO" id="GO:0006310">
    <property type="term" value="P:DNA recombination"/>
    <property type="evidence" value="ECO:0007669"/>
    <property type="project" value="InterPro"/>
</dbReference>
<evidence type="ECO:0000256" key="2">
    <source>
        <dbReference type="ARBA" id="ARBA00022598"/>
    </source>
</evidence>
<dbReference type="GeneID" id="77008609"/>
<sequence>MFIDPMLLATAPGPFSDPRFIYEPKIDGHRLIFSQQNGVIRLYTRHNNDCTRQYPELQLPFGCDDVVLDGEVACTDPTTGLSDFEAVMARLKAGKTDKINRLTRTQPATYVIFDILRYKGEDLRRLPLKERKEILANLELPSASFGVVPYIAGAGKALFAQIEARGMEGVVGKRMDSKYETGRRSVAWQKVINWSYAEVFIIGYQKKEFGWLTAILDESGKLRPTGIIEHGPGKEIKRDFYAAAKRFISGETQDFVYLEPRIRARVKMRNWTKAGLLRSPVFEKFII</sequence>
<dbReference type="Proteomes" id="UP000029278">
    <property type="component" value="Unassembled WGS sequence"/>
</dbReference>
<keyword evidence="2 4" id="KW-0436">Ligase</keyword>
<dbReference type="AlphaFoldDB" id="A0A090Y5N6"/>
<evidence type="ECO:0000256" key="1">
    <source>
        <dbReference type="ARBA" id="ARBA00007572"/>
    </source>
</evidence>
<dbReference type="PANTHER" id="PTHR45674">
    <property type="entry name" value="DNA LIGASE 1/3 FAMILY MEMBER"/>
    <property type="match status" value="1"/>
</dbReference>
<dbReference type="GO" id="GO:0005524">
    <property type="term" value="F:ATP binding"/>
    <property type="evidence" value="ECO:0007669"/>
    <property type="project" value="InterPro"/>
</dbReference>
<accession>A0A090Y5N6</accession>
<dbReference type="InterPro" id="IPR050191">
    <property type="entry name" value="ATP-dep_DNA_ligase"/>
</dbReference>
<proteinExistence type="inferred from homology"/>
<evidence type="ECO:0000259" key="3">
    <source>
        <dbReference type="PROSITE" id="PS50160"/>
    </source>
</evidence>
<reference evidence="4 5" key="1">
    <citation type="submission" date="2014-04" db="EMBL/GenBank/DDBJ databases">
        <authorList>
            <person name="Bishop-Lilly K.A."/>
            <person name="Broomall S.M."/>
            <person name="Chain P.S."/>
            <person name="Chertkov O."/>
            <person name="Coyne S.R."/>
            <person name="Daligault H.E."/>
            <person name="Davenport K.W."/>
            <person name="Erkkila T."/>
            <person name="Frey K.G."/>
            <person name="Gibbons H.S."/>
            <person name="Gu W."/>
            <person name="Jaissle J."/>
            <person name="Johnson S.L."/>
            <person name="Koroleva G.I."/>
            <person name="Ladner J.T."/>
            <person name="Lo C.-C."/>
            <person name="Minogue T.D."/>
            <person name="Munk C."/>
            <person name="Palacios G.F."/>
            <person name="Redden C.L."/>
            <person name="Rosenzweig C.N."/>
            <person name="Scholz M.B."/>
            <person name="Teshima H."/>
            <person name="Xu Y."/>
        </authorList>
    </citation>
    <scope>NUCLEOTIDE SEQUENCE [LARGE SCALE GENOMIC DNA]</scope>
    <source>
        <strain evidence="4 5">8244</strain>
    </source>
</reference>
<dbReference type="InterPro" id="IPR012310">
    <property type="entry name" value="DNA_ligase_ATP-dep_cent"/>
</dbReference>
<dbReference type="STRING" id="44252.DJ90_2916"/>
<dbReference type="GO" id="GO:0006281">
    <property type="term" value="P:DNA repair"/>
    <property type="evidence" value="ECO:0007669"/>
    <property type="project" value="InterPro"/>
</dbReference>
<keyword evidence="5" id="KW-1185">Reference proteome</keyword>
<name>A0A090Y5N6_PAEMA</name>
<organism evidence="4 5">
    <name type="scientific">Paenibacillus macerans</name>
    <name type="common">Bacillus macerans</name>
    <dbReference type="NCBI Taxonomy" id="44252"/>
    <lineage>
        <taxon>Bacteria</taxon>
        <taxon>Bacillati</taxon>
        <taxon>Bacillota</taxon>
        <taxon>Bacilli</taxon>
        <taxon>Bacillales</taxon>
        <taxon>Paenibacillaceae</taxon>
        <taxon>Paenibacillus</taxon>
    </lineage>
</organism>
<evidence type="ECO:0000313" key="4">
    <source>
        <dbReference type="EMBL" id="KFM93132.1"/>
    </source>
</evidence>
<gene>
    <name evidence="4" type="ORF">DJ90_2916</name>
</gene>
<evidence type="ECO:0000313" key="5">
    <source>
        <dbReference type="Proteomes" id="UP000029278"/>
    </source>
</evidence>
<dbReference type="PROSITE" id="PS50160">
    <property type="entry name" value="DNA_LIGASE_A3"/>
    <property type="match status" value="1"/>
</dbReference>
<dbReference type="Gene3D" id="3.30.1490.70">
    <property type="match status" value="1"/>
</dbReference>